<evidence type="ECO:0000256" key="1">
    <source>
        <dbReference type="ARBA" id="ARBA00022574"/>
    </source>
</evidence>
<protein>
    <submittedName>
        <fullName evidence="6">Vegetative incompatibility protein</fullName>
    </submittedName>
</protein>
<name>A0A4Q4RFU5_9PLEO</name>
<dbReference type="Pfam" id="PF00400">
    <property type="entry name" value="WD40"/>
    <property type="match status" value="3"/>
</dbReference>
<evidence type="ECO:0000256" key="3">
    <source>
        <dbReference type="PROSITE-ProRule" id="PRU00221"/>
    </source>
</evidence>
<dbReference type="SUPFAM" id="SSF69322">
    <property type="entry name" value="Tricorn protease domain 2"/>
    <property type="match status" value="1"/>
</dbReference>
<organism evidence="6 7">
    <name type="scientific">Alternaria arborescens</name>
    <dbReference type="NCBI Taxonomy" id="156630"/>
    <lineage>
        <taxon>Eukaryota</taxon>
        <taxon>Fungi</taxon>
        <taxon>Dikarya</taxon>
        <taxon>Ascomycota</taxon>
        <taxon>Pezizomycotina</taxon>
        <taxon>Dothideomycetes</taxon>
        <taxon>Pleosporomycetidae</taxon>
        <taxon>Pleosporales</taxon>
        <taxon>Pleosporineae</taxon>
        <taxon>Pleosporaceae</taxon>
        <taxon>Alternaria</taxon>
        <taxon>Alternaria sect. Alternaria</taxon>
    </lineage>
</organism>
<dbReference type="InterPro" id="IPR036322">
    <property type="entry name" value="WD40_repeat_dom_sf"/>
</dbReference>
<dbReference type="InterPro" id="IPR020472">
    <property type="entry name" value="WD40_PAC1"/>
</dbReference>
<keyword evidence="1 3" id="KW-0853">WD repeat</keyword>
<gene>
    <name evidence="6" type="ORF">AA0113_g8726</name>
</gene>
<feature type="domain" description="Nephrocystin 3-like N-terminal" evidence="5">
    <location>
        <begin position="232"/>
        <end position="361"/>
    </location>
</feature>
<dbReference type="EMBL" id="PEJP01000037">
    <property type="protein sequence ID" value="RYO55579.1"/>
    <property type="molecule type" value="Genomic_DNA"/>
</dbReference>
<dbReference type="PANTHER" id="PTHR10622:SF13">
    <property type="entry name" value="NACHT DOMAIN-CONTAINING PROTEIN"/>
    <property type="match status" value="1"/>
</dbReference>
<keyword evidence="7" id="KW-1185">Reference proteome</keyword>
<dbReference type="Pfam" id="PF06985">
    <property type="entry name" value="HET"/>
    <property type="match status" value="1"/>
</dbReference>
<proteinExistence type="predicted"/>
<dbReference type="PROSITE" id="PS00678">
    <property type="entry name" value="WD_REPEATS_1"/>
    <property type="match status" value="3"/>
</dbReference>
<dbReference type="PRINTS" id="PR00320">
    <property type="entry name" value="GPROTEINBRPT"/>
</dbReference>
<feature type="repeat" description="WD" evidence="3">
    <location>
        <begin position="1194"/>
        <end position="1226"/>
    </location>
</feature>
<dbReference type="InterPro" id="IPR019775">
    <property type="entry name" value="WD40_repeat_CS"/>
</dbReference>
<dbReference type="InterPro" id="IPR056884">
    <property type="entry name" value="NPHP3-like_N"/>
</dbReference>
<dbReference type="SMART" id="SM00320">
    <property type="entry name" value="WD40"/>
    <property type="match status" value="8"/>
</dbReference>
<evidence type="ECO:0000259" key="5">
    <source>
        <dbReference type="Pfam" id="PF24883"/>
    </source>
</evidence>
<dbReference type="SUPFAM" id="SSF50978">
    <property type="entry name" value="WD40 repeat-like"/>
    <property type="match status" value="1"/>
</dbReference>
<dbReference type="Pfam" id="PF24883">
    <property type="entry name" value="NPHP3_N"/>
    <property type="match status" value="1"/>
</dbReference>
<feature type="repeat" description="WD" evidence="3">
    <location>
        <begin position="689"/>
        <end position="730"/>
    </location>
</feature>
<dbReference type="InterPro" id="IPR015943">
    <property type="entry name" value="WD40/YVTN_repeat-like_dom_sf"/>
</dbReference>
<dbReference type="PANTHER" id="PTHR10622">
    <property type="entry name" value="HET DOMAIN-CONTAINING PROTEIN"/>
    <property type="match status" value="1"/>
</dbReference>
<dbReference type="Proteomes" id="UP000293823">
    <property type="component" value="Unassembled WGS sequence"/>
</dbReference>
<dbReference type="PROSITE" id="PS50082">
    <property type="entry name" value="WD_REPEATS_2"/>
    <property type="match status" value="4"/>
</dbReference>
<feature type="repeat" description="WD" evidence="3">
    <location>
        <begin position="1043"/>
        <end position="1084"/>
    </location>
</feature>
<comment type="caution">
    <text evidence="6">The sequence shown here is derived from an EMBL/GenBank/DDBJ whole genome shotgun (WGS) entry which is preliminary data.</text>
</comment>
<evidence type="ECO:0000313" key="7">
    <source>
        <dbReference type="Proteomes" id="UP000293823"/>
    </source>
</evidence>
<reference evidence="7" key="1">
    <citation type="journal article" date="2019" name="bioRxiv">
        <title>Genomics, evolutionary history and diagnostics of the Alternaria alternata species group including apple and Asian pear pathotypes.</title>
        <authorList>
            <person name="Armitage A.D."/>
            <person name="Cockerton H.M."/>
            <person name="Sreenivasaprasad S."/>
            <person name="Woodhall J.W."/>
            <person name="Lane C.R."/>
            <person name="Harrison R.J."/>
            <person name="Clarkson J.P."/>
        </authorList>
    </citation>
    <scope>NUCLEOTIDE SEQUENCE [LARGE SCALE GENOMIC DNA]</scope>
    <source>
        <strain evidence="7">RGR 97.0016</strain>
    </source>
</reference>
<dbReference type="CDD" id="cd00200">
    <property type="entry name" value="WD40"/>
    <property type="match status" value="1"/>
</dbReference>
<dbReference type="InterPro" id="IPR010730">
    <property type="entry name" value="HET"/>
</dbReference>
<evidence type="ECO:0000313" key="6">
    <source>
        <dbReference type="EMBL" id="RYO55579.1"/>
    </source>
</evidence>
<dbReference type="PROSITE" id="PS50294">
    <property type="entry name" value="WD_REPEATS_REGION"/>
    <property type="match status" value="1"/>
</dbReference>
<dbReference type="InterPro" id="IPR001680">
    <property type="entry name" value="WD40_rpt"/>
</dbReference>
<dbReference type="OrthoDB" id="538223at2759"/>
<evidence type="ECO:0000259" key="4">
    <source>
        <dbReference type="Pfam" id="PF06985"/>
    </source>
</evidence>
<keyword evidence="2" id="KW-0677">Repeat</keyword>
<feature type="repeat" description="WD" evidence="3">
    <location>
        <begin position="1002"/>
        <end position="1035"/>
    </location>
</feature>
<sequence>MDGGGKDKLGYNKIRLCGEQTRRDGFQYFWVDTCCIDKSNKAELSSAIRSMFRWYQDAAKCYVYLSDVSTKEKKLDDMLGETYWERSLRSSRWFTRGWTLQELLAPSVVELFSQEWERIGDKTSLGPLISRTTGIPQNVLQEGTLAQFDISERLRWRGDRKTKLKEDMAYSLSDICDFDIAPLYGEGEEEASRRLNKEIQKLKDCLRDLRHGDPRDDKKRVEETKGGLLVDSYRWVLNNDTYQQWQRDPQAQLLWVKGDPGKGKTMLLCGVIDELRSSMPKKTLLSFFFCQATLSHLNNATAVLRGLLYMLITQQPSLSSHVFKSLELNARSISVAVKTFIDMKVSQLAEEETYDEQTRIVMSEFLSVNANDTILWVALVCQHLKGTAKRHVMKKLKSIPPGLEPFYKRMLNGIGESDDAETCLCVLATTAILFRPIVIQELITVIEPLEEFADELETVREIFKLCGSFLTIKDDTVYFVQQSSQDFLLVDAKDKIFPYGIDISRQGIFRRSLAVLSSQLHRDMYKLKAPGISVDTAQPPSPDTLASLRYSCIYWIDHLCNSQSTIQANHAGRTLFTDGIMLFMKERYLYWLEGLSLCKSTTKGVLAMKALFSLPEKTLNALDLVDLVKDAHRFFVHSKDVIENYSLQTYHSALLFSPRGSLIRTAFQHEEPNWVTIEPDMSETWGSCLHTFEDSCSAVIFLQNFNQLALGLEDGMIKIWDADSNTYLMELKSFKSDYHIERVRYFDESSKLVAVLGEYEIIEVWEVATGTCLSTQEFEQGVLHQKVPFCNDAELRAFEKATMGDSARILDTAEARESSILMSPHHDGRFKLNATFFPSGRFLLVNFKTNIKIWDATSSRHIQSLELPVRNEDSASTFVASAWVSDSALLAVGLSNGTVIVFSIDSGDVLHILQSGDPPGWDRAKTVAISYDSKRVATPSGLSNLRIWDLSDTSNPHTLVGNSDDEIIFVAFLSDSRRLVSMSLGGGTKVWDICGEDVSQRLDDHQDWINSLTWSNDSNYLASGAFDSTIKIWDLHGRCLQTLHGHSESVIRVDCFHHPARVGSLSRDNTYRIWDVVSGQCLYVCEWGGSGTVIALSPDLRILARTKGTSTTSKWPIQLWDLIHDVSLPALCDDSAAHIRSLAFSGDSTQLAVLVDDKIVRIFDTRSGECVQTLVETDETDEDLRYSLPFGHYSVTFSKDAIRLVSAWGNGTIRVWDISSGRCLHIIETAILSTDVSFDQSGWFLLTDYGRIAIPESSDLEGNLAGSINHSPASHGVGLSPDGSWITYNSFEVLWLPPEY</sequence>
<dbReference type="Gene3D" id="2.130.10.10">
    <property type="entry name" value="YVTN repeat-like/Quinoprotein amine dehydrogenase"/>
    <property type="match status" value="3"/>
</dbReference>
<evidence type="ECO:0000256" key="2">
    <source>
        <dbReference type="ARBA" id="ARBA00022737"/>
    </source>
</evidence>
<feature type="domain" description="Heterokaryon incompatibility" evidence="4">
    <location>
        <begin position="19"/>
        <end position="102"/>
    </location>
</feature>
<accession>A0A4Q4RFU5</accession>